<feature type="region of interest" description="Disordered" evidence="2">
    <location>
        <begin position="427"/>
        <end position="455"/>
    </location>
</feature>
<evidence type="ECO:0000313" key="3">
    <source>
        <dbReference type="EMBL" id="KAF4466450.1"/>
    </source>
</evidence>
<evidence type="ECO:0000313" key="4">
    <source>
        <dbReference type="Proteomes" id="UP000554235"/>
    </source>
</evidence>
<evidence type="ECO:0000256" key="2">
    <source>
        <dbReference type="SAM" id="MobiDB-lite"/>
    </source>
</evidence>
<feature type="region of interest" description="Disordered" evidence="2">
    <location>
        <begin position="293"/>
        <end position="335"/>
    </location>
</feature>
<feature type="region of interest" description="Disordered" evidence="2">
    <location>
        <begin position="499"/>
        <end position="726"/>
    </location>
</feature>
<feature type="coiled-coil region" evidence="1">
    <location>
        <begin position="339"/>
        <end position="391"/>
    </location>
</feature>
<dbReference type="PANTHER" id="PTHR38120">
    <property type="entry name" value="EXPRESSED PROTEIN"/>
    <property type="match status" value="1"/>
</dbReference>
<feature type="compositionally biased region" description="Low complexity" evidence="2">
    <location>
        <begin position="128"/>
        <end position="148"/>
    </location>
</feature>
<keyword evidence="1" id="KW-0175">Coiled coil</keyword>
<reference evidence="3 4" key="1">
    <citation type="submission" date="2020-01" db="EMBL/GenBank/DDBJ databases">
        <title>Identification and distribution of gene clusters putatively required for synthesis of sphingolipid metabolism inhibitors in phylogenetically diverse species of the filamentous fungus Fusarium.</title>
        <authorList>
            <person name="Kim H.-S."/>
            <person name="Busman M."/>
            <person name="Brown D.W."/>
            <person name="Divon H."/>
            <person name="Uhlig S."/>
            <person name="Proctor R.H."/>
        </authorList>
    </citation>
    <scope>NUCLEOTIDE SEQUENCE [LARGE SCALE GENOMIC DNA]</scope>
    <source>
        <strain evidence="3 4">NRRL 20459</strain>
    </source>
</reference>
<feature type="compositionally biased region" description="Polar residues" evidence="2">
    <location>
        <begin position="607"/>
        <end position="622"/>
    </location>
</feature>
<evidence type="ECO:0000256" key="1">
    <source>
        <dbReference type="SAM" id="Coils"/>
    </source>
</evidence>
<feature type="region of interest" description="Disordered" evidence="2">
    <location>
        <begin position="111"/>
        <end position="180"/>
    </location>
</feature>
<feature type="region of interest" description="Disordered" evidence="2">
    <location>
        <begin position="223"/>
        <end position="252"/>
    </location>
</feature>
<feature type="compositionally biased region" description="Polar residues" evidence="2">
    <location>
        <begin position="717"/>
        <end position="726"/>
    </location>
</feature>
<feature type="compositionally biased region" description="Polar residues" evidence="2">
    <location>
        <begin position="633"/>
        <end position="667"/>
    </location>
</feature>
<gene>
    <name evidence="3" type="ORF">FALBO_6691</name>
</gene>
<dbReference type="PANTHER" id="PTHR38120:SF1">
    <property type="entry name" value="M PROTEIN, SEROTYPE 2.1"/>
    <property type="match status" value="1"/>
</dbReference>
<dbReference type="AlphaFoldDB" id="A0A8H4LB63"/>
<feature type="compositionally biased region" description="Low complexity" evidence="2">
    <location>
        <begin position="440"/>
        <end position="450"/>
    </location>
</feature>
<organism evidence="3 4">
    <name type="scientific">Fusarium albosuccineum</name>
    <dbReference type="NCBI Taxonomy" id="1237068"/>
    <lineage>
        <taxon>Eukaryota</taxon>
        <taxon>Fungi</taxon>
        <taxon>Dikarya</taxon>
        <taxon>Ascomycota</taxon>
        <taxon>Pezizomycotina</taxon>
        <taxon>Sordariomycetes</taxon>
        <taxon>Hypocreomycetidae</taxon>
        <taxon>Hypocreales</taxon>
        <taxon>Nectriaceae</taxon>
        <taxon>Fusarium</taxon>
        <taxon>Fusarium decemcellulare species complex</taxon>
    </lineage>
</organism>
<keyword evidence="4" id="KW-1185">Reference proteome</keyword>
<proteinExistence type="predicted"/>
<protein>
    <submittedName>
        <fullName evidence="3">M serotype</fullName>
    </submittedName>
</protein>
<accession>A0A8H4LB63</accession>
<name>A0A8H4LB63_9HYPO</name>
<dbReference type="EMBL" id="JAADYS010000872">
    <property type="protein sequence ID" value="KAF4466450.1"/>
    <property type="molecule type" value="Genomic_DNA"/>
</dbReference>
<feature type="compositionally biased region" description="Basic and acidic residues" evidence="2">
    <location>
        <begin position="293"/>
        <end position="304"/>
    </location>
</feature>
<dbReference type="Proteomes" id="UP000554235">
    <property type="component" value="Unassembled WGS sequence"/>
</dbReference>
<dbReference type="OrthoDB" id="2121319at2759"/>
<comment type="caution">
    <text evidence="3">The sequence shown here is derived from an EMBL/GenBank/DDBJ whole genome shotgun (WGS) entry which is preliminary data.</text>
</comment>
<sequence>MGVVATQPTHNHCPRLHPVPRNVPLSHFGHWAPGTGHSYSTLLSICGPGHWATYNKPQAADARQHTQHSIFYPGHYSRQIPLISKIYTAAPLLSRREHLLHPACYRDMSAVTKKPPAGGVGRVSHAESTSSPSSSPSRSNSRSSTPTSGHARTRSLRNGTPVSARAAAARRDTGLSNAEADARAEAAAALEDLQQRLEKEEKLSLQYKRQVEVLQSKFDESAKESAKLEEKAHEYEEQIETHKNEKREVTRQMREMESIYEAERSSILKEKEEMANREEEMQAMIQRLKDSLAQRNNTAEESRPSRQHSANSSPSLEGGSFAPPSSIQRSDSRNSSKLILQKDKLIESLRLELAEAQIKLVESENQGGGRLHEVERLLMEARMANARLMEDNESYQLLLQERTLKGDFGQNDFSYMGTNSNQDALNALEGKTGGSSLADELSSAVEGEAAAEGDRRLESELKSMKEQNKALTLYINKIIERLLQHQDFESILDQSGDIKSLPDTNKELPPAPADKQSPQATLLQRAKSMAVGPTKPRPRPVSVMQPSTTSNHTDPDKAPSIPIGLTRSTSTRRSRPQSDQFTGAASLVSQMYKGPDGPVSPPLGTPRHSQTFFSPPSITGNPNAAARVPSGASVATSGNFPGMRSETSSLSGDSGEMSTPPSQSPPRSHTDRHTTSFAGGKPRPLRLVQENQDAVKENKRSSWYSPFSWGAKKEEQQVPSSNPIPE</sequence>
<feature type="compositionally biased region" description="Polar residues" evidence="2">
    <location>
        <begin position="577"/>
        <end position="589"/>
    </location>
</feature>